<sequence length="306" mass="32144">MDHPDMVVPFAEFAARHGAARLWLGQSLSVDTHLVAAYLAGRGLRVPLGTGVTLLPLRHPYQAAVEARSLAVLTRQPYVAGFGAGDPEFVENLVGRPYRSARGAVGEYLSAVRDLLDGRPVRRRGAEFSVTGMLPPMAAHPPVEVGAGVLRPRMARTAGEVCDVAITWLAPAAYLGEVLTPALLAGAAGRARPPRVASIVHVALDRPGRDIARLVRLSTAGHLDSPHYRDMFRLAGVRIDGAAPERELVASGAFLTGKAEEIAAGLRRFHEAGAGEVVLNACGVLASEGAPAALADLSEIMSALSD</sequence>
<feature type="domain" description="Luciferase-like" evidence="1">
    <location>
        <begin position="5"/>
        <end position="274"/>
    </location>
</feature>
<dbReference type="Proteomes" id="UP001596058">
    <property type="component" value="Unassembled WGS sequence"/>
</dbReference>
<name>A0ABW1CRJ3_9ACTN</name>
<comment type="caution">
    <text evidence="2">The sequence shown here is derived from an EMBL/GenBank/DDBJ whole genome shotgun (WGS) entry which is preliminary data.</text>
</comment>
<dbReference type="EMBL" id="JBHSPA010000031">
    <property type="protein sequence ID" value="MFC5827872.1"/>
    <property type="molecule type" value="Genomic_DNA"/>
</dbReference>
<dbReference type="SUPFAM" id="SSF51679">
    <property type="entry name" value="Bacterial luciferase-like"/>
    <property type="match status" value="1"/>
</dbReference>
<evidence type="ECO:0000313" key="3">
    <source>
        <dbReference type="Proteomes" id="UP001596058"/>
    </source>
</evidence>
<evidence type="ECO:0000259" key="1">
    <source>
        <dbReference type="Pfam" id="PF00296"/>
    </source>
</evidence>
<evidence type="ECO:0000313" key="2">
    <source>
        <dbReference type="EMBL" id="MFC5827872.1"/>
    </source>
</evidence>
<dbReference type="RefSeq" id="WP_379517373.1">
    <property type="nucleotide sequence ID" value="NZ_JBHSPA010000031.1"/>
</dbReference>
<dbReference type="PANTHER" id="PTHR43244">
    <property type="match status" value="1"/>
</dbReference>
<keyword evidence="3" id="KW-1185">Reference proteome</keyword>
<gene>
    <name evidence="2" type="ORF">ACFPZ3_28760</name>
</gene>
<dbReference type="InterPro" id="IPR011251">
    <property type="entry name" value="Luciferase-like_dom"/>
</dbReference>
<organism evidence="2 3">
    <name type="scientific">Nonomuraea insulae</name>
    <dbReference type="NCBI Taxonomy" id="1616787"/>
    <lineage>
        <taxon>Bacteria</taxon>
        <taxon>Bacillati</taxon>
        <taxon>Actinomycetota</taxon>
        <taxon>Actinomycetes</taxon>
        <taxon>Streptosporangiales</taxon>
        <taxon>Streptosporangiaceae</taxon>
        <taxon>Nonomuraea</taxon>
    </lineage>
</organism>
<protein>
    <submittedName>
        <fullName evidence="2">LLM class flavin-dependent oxidoreductase</fullName>
    </submittedName>
</protein>
<dbReference type="InterPro" id="IPR036661">
    <property type="entry name" value="Luciferase-like_sf"/>
</dbReference>
<dbReference type="Gene3D" id="3.20.20.30">
    <property type="entry name" value="Luciferase-like domain"/>
    <property type="match status" value="1"/>
</dbReference>
<proteinExistence type="predicted"/>
<dbReference type="InterPro" id="IPR050564">
    <property type="entry name" value="F420-G6PD/mer"/>
</dbReference>
<accession>A0ABW1CRJ3</accession>
<reference evidence="3" key="1">
    <citation type="journal article" date="2019" name="Int. J. Syst. Evol. Microbiol.">
        <title>The Global Catalogue of Microorganisms (GCM) 10K type strain sequencing project: providing services to taxonomists for standard genome sequencing and annotation.</title>
        <authorList>
            <consortium name="The Broad Institute Genomics Platform"/>
            <consortium name="The Broad Institute Genome Sequencing Center for Infectious Disease"/>
            <person name="Wu L."/>
            <person name="Ma J."/>
        </authorList>
    </citation>
    <scope>NUCLEOTIDE SEQUENCE [LARGE SCALE GENOMIC DNA]</scope>
    <source>
        <strain evidence="3">CCUG 53903</strain>
    </source>
</reference>
<dbReference type="PANTHER" id="PTHR43244:SF2">
    <property type="entry name" value="CONSERVED HYPOTHETICAL ALANINE AND PROLINE-RICH PROTEIN"/>
    <property type="match status" value="1"/>
</dbReference>
<dbReference type="Pfam" id="PF00296">
    <property type="entry name" value="Bac_luciferase"/>
    <property type="match status" value="1"/>
</dbReference>